<organism evidence="1 2">
    <name type="scientific">Treponema berlinense</name>
    <dbReference type="NCBI Taxonomy" id="225004"/>
    <lineage>
        <taxon>Bacteria</taxon>
        <taxon>Pseudomonadati</taxon>
        <taxon>Spirochaetota</taxon>
        <taxon>Spirochaetia</taxon>
        <taxon>Spirochaetales</taxon>
        <taxon>Treponemataceae</taxon>
        <taxon>Treponema</taxon>
    </lineage>
</organism>
<dbReference type="OrthoDB" id="9795921at2"/>
<dbReference type="GeneID" id="303368350"/>
<reference evidence="1 2" key="1">
    <citation type="submission" date="2017-02" db="EMBL/GenBank/DDBJ databases">
        <authorList>
            <person name="Peterson S.W."/>
        </authorList>
    </citation>
    <scope>NUCLEOTIDE SEQUENCE [LARGE SCALE GENOMIC DNA]</scope>
    <source>
        <strain evidence="1 2">ATCC BAA-909</strain>
    </source>
</reference>
<dbReference type="AlphaFoldDB" id="A0A1T4QWG8"/>
<name>A0A1T4QWG8_9SPIR</name>
<dbReference type="EMBL" id="FUXC01000019">
    <property type="protein sequence ID" value="SKA07996.1"/>
    <property type="molecule type" value="Genomic_DNA"/>
</dbReference>
<dbReference type="STRING" id="225004.SAMN02745152_02140"/>
<proteinExistence type="predicted"/>
<gene>
    <name evidence="1" type="ORF">SAMN02745152_02140</name>
</gene>
<protein>
    <submittedName>
        <fullName evidence="1">Uncharacterized protein</fullName>
    </submittedName>
</protein>
<keyword evidence="2" id="KW-1185">Reference proteome</keyword>
<dbReference type="Proteomes" id="UP000190395">
    <property type="component" value="Unassembled WGS sequence"/>
</dbReference>
<dbReference type="RefSeq" id="WP_078931867.1">
    <property type="nucleotide sequence ID" value="NZ_FUXC01000019.1"/>
</dbReference>
<evidence type="ECO:0000313" key="1">
    <source>
        <dbReference type="EMBL" id="SKA07996.1"/>
    </source>
</evidence>
<accession>A0A1T4QWG8</accession>
<sequence>MTEDFALVWKRICDNQGNKFLTIRKESFEYKIEDECFIPLRPNKTPHNITKQHVLEAYKQWPVKGPWSFSDNIMAPSYLWGVFNDNRIISKEDK</sequence>
<evidence type="ECO:0000313" key="2">
    <source>
        <dbReference type="Proteomes" id="UP000190395"/>
    </source>
</evidence>